<dbReference type="Proteomes" id="UP000823617">
    <property type="component" value="Unassembled WGS sequence"/>
</dbReference>
<feature type="region of interest" description="Disordered" evidence="1">
    <location>
        <begin position="128"/>
        <end position="147"/>
    </location>
</feature>
<evidence type="ECO:0008006" key="5">
    <source>
        <dbReference type="Google" id="ProtNLM"/>
    </source>
</evidence>
<keyword evidence="2" id="KW-1133">Transmembrane helix</keyword>
<reference evidence="3" key="2">
    <citation type="journal article" date="2021" name="PeerJ">
        <title>Extensive microbial diversity within the chicken gut microbiome revealed by metagenomics and culture.</title>
        <authorList>
            <person name="Gilroy R."/>
            <person name="Ravi A."/>
            <person name="Getino M."/>
            <person name="Pursley I."/>
            <person name="Horton D.L."/>
            <person name="Alikhan N.F."/>
            <person name="Baker D."/>
            <person name="Gharbi K."/>
            <person name="Hall N."/>
            <person name="Watson M."/>
            <person name="Adriaenssens E.M."/>
            <person name="Foster-Nyarko E."/>
            <person name="Jarju S."/>
            <person name="Secka A."/>
            <person name="Antonio M."/>
            <person name="Oren A."/>
            <person name="Chaudhuri R.R."/>
            <person name="La Ragione R."/>
            <person name="Hildebrand F."/>
            <person name="Pallen M.J."/>
        </authorList>
    </citation>
    <scope>NUCLEOTIDE SEQUENCE</scope>
    <source>
        <strain evidence="3">B1-3475</strain>
    </source>
</reference>
<keyword evidence="2" id="KW-0812">Transmembrane</keyword>
<feature type="non-terminal residue" evidence="3">
    <location>
        <position position="359"/>
    </location>
</feature>
<organism evidence="3 4">
    <name type="scientific">Candidatus Cryptobacteroides intestinigallinarum</name>
    <dbReference type="NCBI Taxonomy" id="2840767"/>
    <lineage>
        <taxon>Bacteria</taxon>
        <taxon>Pseudomonadati</taxon>
        <taxon>Bacteroidota</taxon>
        <taxon>Bacteroidia</taxon>
        <taxon>Bacteroidales</taxon>
        <taxon>Candidatus Cryptobacteroides</taxon>
    </lineage>
</organism>
<gene>
    <name evidence="3" type="ORF">IAC08_08010</name>
</gene>
<keyword evidence="2" id="KW-0472">Membrane</keyword>
<name>A0A9D9HM12_9BACT</name>
<accession>A0A9D9HM12</accession>
<evidence type="ECO:0000256" key="2">
    <source>
        <dbReference type="SAM" id="Phobius"/>
    </source>
</evidence>
<comment type="caution">
    <text evidence="3">The sequence shown here is derived from an EMBL/GenBank/DDBJ whole genome shotgun (WGS) entry which is preliminary data.</text>
</comment>
<protein>
    <recommendedName>
        <fullName evidence="5">Outer membrane protein beta-barrel domain-containing protein</fullName>
    </recommendedName>
</protein>
<feature type="transmembrane region" description="Helical" evidence="2">
    <location>
        <begin position="58"/>
        <end position="78"/>
    </location>
</feature>
<dbReference type="AlphaFoldDB" id="A0A9D9HM12"/>
<evidence type="ECO:0000256" key="1">
    <source>
        <dbReference type="SAM" id="MobiDB-lite"/>
    </source>
</evidence>
<proteinExistence type="predicted"/>
<reference evidence="3" key="1">
    <citation type="submission" date="2020-10" db="EMBL/GenBank/DDBJ databases">
        <authorList>
            <person name="Gilroy R."/>
        </authorList>
    </citation>
    <scope>NUCLEOTIDE SEQUENCE</scope>
    <source>
        <strain evidence="3">B1-3475</strain>
    </source>
</reference>
<dbReference type="EMBL" id="JADIMK010000080">
    <property type="protein sequence ID" value="MBO8456325.1"/>
    <property type="molecule type" value="Genomic_DNA"/>
</dbReference>
<sequence length="359" mass="39474">MVAGETAGMEEKQMKDEIFDRKIKELADSYSEAPAPELWARIESGLDRRRRIVRWRKVVSYAAAAAVVAGFFVTALLYPSDPMPQQDVLAVVGQEDVGGGDGYLRERIPALTPVRPVEGRVLMQDRPEMSVVSRPADAVPRQSSQSDERIGTVALEVRKNIEKSKPSLPSIYDNRVQTEYIAMAGDMEAAADRKASSFSIAASGHLSPTDATGNVDFSQPSYSDGGIGATPYGGGIVPVSEPRHYFPVSLGLEIRYSFLNDRLGVGLGVNYTFLNSRYEALVDRLYQGNVEQSIHYIGVPLNFYVNILSGKRLTFYANAGCMVERAVRVDYDITDLYGIRYRKSLDPVGIQWSANVGIG</sequence>
<evidence type="ECO:0000313" key="3">
    <source>
        <dbReference type="EMBL" id="MBO8456325.1"/>
    </source>
</evidence>
<evidence type="ECO:0000313" key="4">
    <source>
        <dbReference type="Proteomes" id="UP000823617"/>
    </source>
</evidence>